<feature type="region of interest" description="Disordered" evidence="1">
    <location>
        <begin position="108"/>
        <end position="147"/>
    </location>
</feature>
<dbReference type="InterPro" id="IPR021027">
    <property type="entry name" value="Transposase_put_HTH"/>
</dbReference>
<feature type="region of interest" description="Disordered" evidence="1">
    <location>
        <begin position="183"/>
        <end position="206"/>
    </location>
</feature>
<dbReference type="OrthoDB" id="120746at2759"/>
<evidence type="ECO:0000259" key="2">
    <source>
        <dbReference type="Pfam" id="PF12323"/>
    </source>
</evidence>
<evidence type="ECO:0000256" key="1">
    <source>
        <dbReference type="SAM" id="MobiDB-lite"/>
    </source>
</evidence>
<feature type="domain" description="Transposase putative helix-turn-helix" evidence="2">
    <location>
        <begin position="215"/>
        <end position="244"/>
    </location>
</feature>
<accession>A0A6A3N6K9</accession>
<evidence type="ECO:0000313" key="3">
    <source>
        <dbReference type="EMBL" id="KAE9036894.1"/>
    </source>
</evidence>
<dbReference type="EMBL" id="QXFU01000316">
    <property type="protein sequence ID" value="KAE9036894.1"/>
    <property type="molecule type" value="Genomic_DNA"/>
</dbReference>
<reference evidence="3 4" key="1">
    <citation type="submission" date="2018-09" db="EMBL/GenBank/DDBJ databases">
        <title>Genomic investigation of the strawberry pathogen Phytophthora fragariae indicates pathogenicity is determined by transcriptional variation in three key races.</title>
        <authorList>
            <person name="Adams T.M."/>
            <person name="Armitage A.D."/>
            <person name="Sobczyk M.K."/>
            <person name="Bates H.J."/>
            <person name="Dunwell J.M."/>
            <person name="Nellist C.F."/>
            <person name="Harrison R.J."/>
        </authorList>
    </citation>
    <scope>NUCLEOTIDE SEQUENCE [LARGE SCALE GENOMIC DNA]</scope>
    <source>
        <strain evidence="3 4">SCRP324</strain>
    </source>
</reference>
<comment type="caution">
    <text evidence="3">The sequence shown here is derived from an EMBL/GenBank/DDBJ whole genome shotgun (WGS) entry which is preliminary data.</text>
</comment>
<proteinExistence type="predicted"/>
<protein>
    <recommendedName>
        <fullName evidence="2">Transposase putative helix-turn-helix domain-containing protein</fullName>
    </recommendedName>
</protein>
<dbReference type="AlphaFoldDB" id="A0A6A3N6K9"/>
<gene>
    <name evidence="3" type="ORF">PR002_g6850</name>
</gene>
<evidence type="ECO:0000313" key="4">
    <source>
        <dbReference type="Proteomes" id="UP000435112"/>
    </source>
</evidence>
<feature type="compositionally biased region" description="Basic residues" evidence="1">
    <location>
        <begin position="108"/>
        <end position="130"/>
    </location>
</feature>
<feature type="compositionally biased region" description="Polar residues" evidence="1">
    <location>
        <begin position="189"/>
        <end position="204"/>
    </location>
</feature>
<dbReference type="Proteomes" id="UP000435112">
    <property type="component" value="Unassembled WGS sequence"/>
</dbReference>
<name>A0A6A3N6K9_9STRA</name>
<sequence length="607" mass="68422">MQVEVAPSTITPHHSLVQRAGRPAASFILQFSINTKDAEEEDQAAQSPPVVGQSCWQALRSTIVTFDGAPQVTATGRELVGPDVWYSRAVADSLPMPPRSALVAVVKPRRRRSIKRTKARLPKRKRKLRKEPRGEVTAAKRSSSPAHQELVAPLLTCMAQVMNFSNSTVPDWKTPALIHEVQKRKELQQPDTGSKTKAASTTVTEEVGPEGINSTFKVRLIPTKEQRYLIELMFSANRAVYNRLVFLSRDDLAACMPMKALRSKYRPIFVKGTMPTYLGRHKRLREFKRAHKEVFESAYFDAMTAVRASRTQFFRMRSEGKKTTFPVLGFRSERARSSAITFATAKRAGFSLIEDGGKYYARFHTRAFGAHLGKGIRMSNPVATPEHMARLLRVRGGKYYLAFSTLKEFKQSTGTREGGMDPGVRKFGTVMDTEGLTLSVTDDGYLKRRYDAIDANTSTLAKLDNAAKAATKARHPIKLHTKEKVVIAMQNKKAGVSMSKSSDHRRRARLRREINATNLKITNAVKDFHHKFSSWTASNFKTFLLPSFQTSLMVRKYEQQMAADGTPESLSQFKVHRGRKRRILSSTARGMLGLRHYSFSELLRYKM</sequence>
<dbReference type="Pfam" id="PF12323">
    <property type="entry name" value="HTH_OrfB_IS605"/>
    <property type="match status" value="1"/>
</dbReference>
<organism evidence="3 4">
    <name type="scientific">Phytophthora rubi</name>
    <dbReference type="NCBI Taxonomy" id="129364"/>
    <lineage>
        <taxon>Eukaryota</taxon>
        <taxon>Sar</taxon>
        <taxon>Stramenopiles</taxon>
        <taxon>Oomycota</taxon>
        <taxon>Peronosporomycetes</taxon>
        <taxon>Peronosporales</taxon>
        <taxon>Peronosporaceae</taxon>
        <taxon>Phytophthora</taxon>
    </lineage>
</organism>